<sequence length="329" mass="35018">MATPVARAPLPRAPLRPAPAVRLPAARRHLRAAAVASGEGAAGPALRTCKNCKRQYDPAANHPSACRFHTAHFGAEEKQGENSRVCMLGGPWILPIQAKCSNIGIVVGQKIHLMQAVLLPLTVHTMIENLMQRGRIHDRPGNNNRESTYLFTAGPGRAVAAAGDEERRACDEEVVVSRDPAPHLPPDAAVDLDLEDEVARLAVLRERASVFLAPAGVDISTTRVRGGRAVSGEVVRVRLGEVQIGGTGMDWQAKEDLAREVPALACVRTHPTRDPAAPSSPEDEAYKGAEVASSASEHGTFLSPREATLRASLGCCGGFCANVASWRRG</sequence>
<organism evidence="2 3">
    <name type="scientific">Eragrostis curvula</name>
    <name type="common">weeping love grass</name>
    <dbReference type="NCBI Taxonomy" id="38414"/>
    <lineage>
        <taxon>Eukaryota</taxon>
        <taxon>Viridiplantae</taxon>
        <taxon>Streptophyta</taxon>
        <taxon>Embryophyta</taxon>
        <taxon>Tracheophyta</taxon>
        <taxon>Spermatophyta</taxon>
        <taxon>Magnoliopsida</taxon>
        <taxon>Liliopsida</taxon>
        <taxon>Poales</taxon>
        <taxon>Poaceae</taxon>
        <taxon>PACMAD clade</taxon>
        <taxon>Chloridoideae</taxon>
        <taxon>Eragrostideae</taxon>
        <taxon>Eragrostidinae</taxon>
        <taxon>Eragrostis</taxon>
    </lineage>
</organism>
<dbReference type="AlphaFoldDB" id="A0A5J9T5C6"/>
<evidence type="ECO:0000256" key="1">
    <source>
        <dbReference type="SAM" id="MobiDB-lite"/>
    </source>
</evidence>
<dbReference type="Gramene" id="TVU06454">
    <property type="protein sequence ID" value="TVU06454"/>
    <property type="gene ID" value="EJB05_49671"/>
</dbReference>
<accession>A0A5J9T5C6</accession>
<dbReference type="EMBL" id="RWGY01000051">
    <property type="protein sequence ID" value="TVU06454.1"/>
    <property type="molecule type" value="Genomic_DNA"/>
</dbReference>
<name>A0A5J9T5C6_9POAL</name>
<proteinExistence type="predicted"/>
<dbReference type="Proteomes" id="UP000324897">
    <property type="component" value="Unassembled WGS sequence"/>
</dbReference>
<evidence type="ECO:0000313" key="3">
    <source>
        <dbReference type="Proteomes" id="UP000324897"/>
    </source>
</evidence>
<dbReference type="OrthoDB" id="4768527at2759"/>
<feature type="region of interest" description="Disordered" evidence="1">
    <location>
        <begin position="270"/>
        <end position="291"/>
    </location>
</feature>
<dbReference type="PANTHER" id="PTHR35106:SF5">
    <property type="entry name" value="CARBOXYPEPTIDASE"/>
    <property type="match status" value="1"/>
</dbReference>
<protein>
    <submittedName>
        <fullName evidence="2">Uncharacterized protein</fullName>
    </submittedName>
</protein>
<keyword evidence="3" id="KW-1185">Reference proteome</keyword>
<comment type="caution">
    <text evidence="2">The sequence shown here is derived from an EMBL/GenBank/DDBJ whole genome shotgun (WGS) entry which is preliminary data.</text>
</comment>
<feature type="non-terminal residue" evidence="2">
    <location>
        <position position="1"/>
    </location>
</feature>
<gene>
    <name evidence="2" type="ORF">EJB05_49671</name>
</gene>
<reference evidence="2 3" key="1">
    <citation type="journal article" date="2019" name="Sci. Rep.">
        <title>A high-quality genome of Eragrostis curvula grass provides insights into Poaceae evolution and supports new strategies to enhance forage quality.</title>
        <authorList>
            <person name="Carballo J."/>
            <person name="Santos B.A.C.M."/>
            <person name="Zappacosta D."/>
            <person name="Garbus I."/>
            <person name="Selva J.P."/>
            <person name="Gallo C.A."/>
            <person name="Diaz A."/>
            <person name="Albertini E."/>
            <person name="Caccamo M."/>
            <person name="Echenique V."/>
        </authorList>
    </citation>
    <scope>NUCLEOTIDE SEQUENCE [LARGE SCALE GENOMIC DNA]</scope>
    <source>
        <strain evidence="3">cv. Victoria</strain>
        <tissue evidence="2">Leaf</tissue>
    </source>
</reference>
<evidence type="ECO:0000313" key="2">
    <source>
        <dbReference type="EMBL" id="TVU06454.1"/>
    </source>
</evidence>
<dbReference type="PANTHER" id="PTHR35106">
    <property type="entry name" value="BNAA07G25190D PROTEIN"/>
    <property type="match status" value="1"/>
</dbReference>